<dbReference type="STRING" id="3068.D8U4U8"/>
<evidence type="ECO:0000313" key="2">
    <source>
        <dbReference type="EMBL" id="EFJ45252.1"/>
    </source>
</evidence>
<dbReference type="KEGG" id="vcn:VOLCADRAFT_94455"/>
<feature type="compositionally biased region" description="Basic and acidic residues" evidence="1">
    <location>
        <begin position="782"/>
        <end position="796"/>
    </location>
</feature>
<gene>
    <name evidence="2" type="ORF">VOLCADRAFT_94455</name>
</gene>
<feature type="region of interest" description="Disordered" evidence="1">
    <location>
        <begin position="216"/>
        <end position="305"/>
    </location>
</feature>
<dbReference type="EMBL" id="GL378358">
    <property type="protein sequence ID" value="EFJ45252.1"/>
    <property type="molecule type" value="Genomic_DNA"/>
</dbReference>
<keyword evidence="3" id="KW-1185">Reference proteome</keyword>
<dbReference type="GeneID" id="9616192"/>
<organism evidence="3">
    <name type="scientific">Volvox carteri f. nagariensis</name>
    <dbReference type="NCBI Taxonomy" id="3068"/>
    <lineage>
        <taxon>Eukaryota</taxon>
        <taxon>Viridiplantae</taxon>
        <taxon>Chlorophyta</taxon>
        <taxon>core chlorophytes</taxon>
        <taxon>Chlorophyceae</taxon>
        <taxon>CS clade</taxon>
        <taxon>Chlamydomonadales</taxon>
        <taxon>Volvocaceae</taxon>
        <taxon>Volvox</taxon>
    </lineage>
</organism>
<proteinExistence type="predicted"/>
<feature type="compositionally biased region" description="Basic and acidic residues" evidence="1">
    <location>
        <begin position="430"/>
        <end position="440"/>
    </location>
</feature>
<feature type="compositionally biased region" description="Low complexity" evidence="1">
    <location>
        <begin position="221"/>
        <end position="248"/>
    </location>
</feature>
<dbReference type="InParanoid" id="D8U4U8"/>
<feature type="compositionally biased region" description="Polar residues" evidence="1">
    <location>
        <begin position="680"/>
        <end position="694"/>
    </location>
</feature>
<dbReference type="Proteomes" id="UP000001058">
    <property type="component" value="Unassembled WGS sequence"/>
</dbReference>
<feature type="compositionally biased region" description="Low complexity" evidence="1">
    <location>
        <begin position="750"/>
        <end position="766"/>
    </location>
</feature>
<dbReference type="AlphaFoldDB" id="D8U4U8"/>
<name>D8U4U8_VOLCA</name>
<feature type="region of interest" description="Disordered" evidence="1">
    <location>
        <begin position="398"/>
        <end position="440"/>
    </location>
</feature>
<feature type="region of interest" description="Disordered" evidence="1">
    <location>
        <begin position="676"/>
        <end position="825"/>
    </location>
</feature>
<evidence type="ECO:0000313" key="3">
    <source>
        <dbReference type="Proteomes" id="UP000001058"/>
    </source>
</evidence>
<feature type="compositionally biased region" description="Basic and acidic residues" evidence="1">
    <location>
        <begin position="804"/>
        <end position="823"/>
    </location>
</feature>
<sequence length="897" mass="91282">MGRFHGSLAENLTAEAMIHGWEAICKLWQASSMLESNGVDDQAIEIADKTVQQNLRDAVKLLESALEKFSCNVIYGITGQMYNPIVHELDHSDPELEALQQRQENVGSSSGGALSDPLCGAAVATVVRPGLEVSGILRARPRVRVALVSTSASRAMIPGGASATPAQKHRNQQEAWLAPYAIKASSELGATESDNAAFADAPVQLGYLAAERAAATSRQMGPSPQTIAPSPPASTAAVSVSGPASAGGDPRGTEYSEGSVTWREWSPSSDSVDMQEQDLNAAAVTTSSGHRATPSDMTADASVPADSDVRNGGGAAMAAPGTARYTAAAVNAGARGPLQLLLALRAGHGGSGSCGATTEIWKCSADGAGGGKHTAENGGGPPACSIGGVQEEACRRSSGASGVSEAPDAMACGSDPGLHDTGPLNGELRTASDDDRDSGHDDVYHQQYDTNFHHVMGQYAPQWPQLPPLQPLPPALLPQPHSHQPQVQWQQPHPQVLAAAAPGGYGVPSSSSAVPVLLALTRAANCGTPAGRAFVPGVGVSSGPAPAFVGDAAGDRLCNAGITGGGWDPEGPPTAAADSVGGAAAAMYAMPGRVGPANVTNTVQDACSRSYSTAGANEGVGGGCSSCSTNTARPAETSSALSGAAAAAALVTAAAVRAAAAAAAAAARSATTAAGLPLGSRTSIGRATSTSQPRYSAASPATVPQAPEATPASFGDAVAPAGNGSGAAAVPPGGFRTESPVDIPPRLNRQPSVSVAQQRPQSQQHPPSRKHRPCNVPPTAVGRERQQQPSERADRPRRAKSRTQRREQYERHPVSDAPDKKAPPPEALALAQATAKAGTLTRHAAPLAKKVLPADEPLGPCLVEGGDERMEENGCAARFIGLGLQPESPGQNLYRRY</sequence>
<dbReference type="RefSeq" id="XP_002953628.1">
    <property type="nucleotide sequence ID" value="XM_002953582.1"/>
</dbReference>
<evidence type="ECO:0000256" key="1">
    <source>
        <dbReference type="SAM" id="MobiDB-lite"/>
    </source>
</evidence>
<feature type="compositionally biased region" description="Polar residues" evidence="1">
    <location>
        <begin position="266"/>
        <end position="290"/>
    </location>
</feature>
<reference evidence="2 3" key="1">
    <citation type="journal article" date="2010" name="Science">
        <title>Genomic analysis of organismal complexity in the multicellular green alga Volvox carteri.</title>
        <authorList>
            <person name="Prochnik S.E."/>
            <person name="Umen J."/>
            <person name="Nedelcu A.M."/>
            <person name="Hallmann A."/>
            <person name="Miller S.M."/>
            <person name="Nishii I."/>
            <person name="Ferris P."/>
            <person name="Kuo A."/>
            <person name="Mitros T."/>
            <person name="Fritz-Laylin L.K."/>
            <person name="Hellsten U."/>
            <person name="Chapman J."/>
            <person name="Simakov O."/>
            <person name="Rensing S.A."/>
            <person name="Terry A."/>
            <person name="Pangilinan J."/>
            <person name="Kapitonov V."/>
            <person name="Jurka J."/>
            <person name="Salamov A."/>
            <person name="Shapiro H."/>
            <person name="Schmutz J."/>
            <person name="Grimwood J."/>
            <person name="Lindquist E."/>
            <person name="Lucas S."/>
            <person name="Grigoriev I.V."/>
            <person name="Schmitt R."/>
            <person name="Kirk D."/>
            <person name="Rokhsar D.S."/>
        </authorList>
    </citation>
    <scope>NUCLEOTIDE SEQUENCE [LARGE SCALE GENOMIC DNA]</scope>
    <source>
        <strain evidence="3">f. Nagariensis / Eve</strain>
    </source>
</reference>
<protein>
    <submittedName>
        <fullName evidence="2">Uncharacterized protein</fullName>
    </submittedName>
</protein>
<accession>D8U4U8</accession>
<dbReference type="OrthoDB" id="552308at2759"/>